<dbReference type="Proteomes" id="UP000076482">
    <property type="component" value="Unassembled WGS sequence"/>
</dbReference>
<dbReference type="AlphaFoldDB" id="A0A164LEQ8"/>
<proteinExistence type="predicted"/>
<protein>
    <submittedName>
        <fullName evidence="1">Uncharacterized protein</fullName>
    </submittedName>
</protein>
<evidence type="ECO:0000313" key="2">
    <source>
        <dbReference type="Proteomes" id="UP000076482"/>
    </source>
</evidence>
<gene>
    <name evidence="1" type="ORF">B4088_5482</name>
</gene>
<name>A0A164LEQ8_BACCE</name>
<dbReference type="PATRIC" id="fig|1396.535.peg.6054"/>
<evidence type="ECO:0000313" key="1">
    <source>
        <dbReference type="EMBL" id="KZD55737.1"/>
    </source>
</evidence>
<dbReference type="EMBL" id="LJKE01000104">
    <property type="protein sequence ID" value="KZD55737.1"/>
    <property type="molecule type" value="Genomic_DNA"/>
</dbReference>
<comment type="caution">
    <text evidence="1">The sequence shown here is derived from an EMBL/GenBank/DDBJ whole genome shotgun (WGS) entry which is preliminary data.</text>
</comment>
<sequence length="55" mass="6153">MGMKGISESLIEDIILAKEYGERLEKVVKGENETLKVDDVNELFALVNKNKESGK</sequence>
<organism evidence="1 2">
    <name type="scientific">Bacillus cereus</name>
    <dbReference type="NCBI Taxonomy" id="1396"/>
    <lineage>
        <taxon>Bacteria</taxon>
        <taxon>Bacillati</taxon>
        <taxon>Bacillota</taxon>
        <taxon>Bacilli</taxon>
        <taxon>Bacillales</taxon>
        <taxon>Bacillaceae</taxon>
        <taxon>Bacillus</taxon>
        <taxon>Bacillus cereus group</taxon>
    </lineage>
</organism>
<reference evidence="1 2" key="1">
    <citation type="submission" date="2015-09" db="EMBL/GenBank/DDBJ databases">
        <title>Bacillus cereus food isolates.</title>
        <authorList>
            <person name="Boekhorst J."/>
        </authorList>
    </citation>
    <scope>NUCLEOTIDE SEQUENCE [LARGE SCALE GENOMIC DNA]</scope>
    <source>
        <strain evidence="1 2">B4088</strain>
    </source>
</reference>
<accession>A0A164LEQ8</accession>